<gene>
    <name evidence="1" type="ORF">J2Z40_002457</name>
</gene>
<reference evidence="1 2" key="1">
    <citation type="submission" date="2021-03" db="EMBL/GenBank/DDBJ databases">
        <title>Genomic Encyclopedia of Type Strains, Phase IV (KMG-IV): sequencing the most valuable type-strain genomes for metagenomic binning, comparative biology and taxonomic classification.</title>
        <authorList>
            <person name="Goeker M."/>
        </authorList>
    </citation>
    <scope>NUCLEOTIDE SEQUENCE [LARGE SCALE GENOMIC DNA]</scope>
    <source>
        <strain evidence="1 2">DSM 26675</strain>
    </source>
</reference>
<comment type="caution">
    <text evidence="1">The sequence shown here is derived from an EMBL/GenBank/DDBJ whole genome shotgun (WGS) entry which is preliminary data.</text>
</comment>
<dbReference type="Proteomes" id="UP001519293">
    <property type="component" value="Unassembled WGS sequence"/>
</dbReference>
<protein>
    <submittedName>
        <fullName evidence="1">Uncharacterized protein</fullName>
    </submittedName>
</protein>
<accession>A0ABS4RG58</accession>
<dbReference type="RefSeq" id="WP_066391611.1">
    <property type="nucleotide sequence ID" value="NZ_JAGIKZ010000013.1"/>
</dbReference>
<sequence>MSNCCNSNHNNNGRVFGVDQVIIRANQVIVLGENDRRNGNVAGAEDNGRCRNNNVGGAEDNCRRRRRCCWW</sequence>
<evidence type="ECO:0000313" key="2">
    <source>
        <dbReference type="Proteomes" id="UP001519293"/>
    </source>
</evidence>
<evidence type="ECO:0000313" key="1">
    <source>
        <dbReference type="EMBL" id="MBP2241884.1"/>
    </source>
</evidence>
<keyword evidence="2" id="KW-1185">Reference proteome</keyword>
<proteinExistence type="predicted"/>
<name>A0ABS4RG58_9BACI</name>
<organism evidence="1 2">
    <name type="scientific">Cytobacillus eiseniae</name>
    <dbReference type="NCBI Taxonomy" id="762947"/>
    <lineage>
        <taxon>Bacteria</taxon>
        <taxon>Bacillati</taxon>
        <taxon>Bacillota</taxon>
        <taxon>Bacilli</taxon>
        <taxon>Bacillales</taxon>
        <taxon>Bacillaceae</taxon>
        <taxon>Cytobacillus</taxon>
    </lineage>
</organism>
<dbReference type="EMBL" id="JAGIKZ010000013">
    <property type="protein sequence ID" value="MBP2241884.1"/>
    <property type="molecule type" value="Genomic_DNA"/>
</dbReference>